<evidence type="ECO:0000313" key="2">
    <source>
        <dbReference type="EMBL" id="OMO62573.1"/>
    </source>
</evidence>
<comment type="caution">
    <text evidence="2">The sequence shown here is derived from an EMBL/GenBank/DDBJ whole genome shotgun (WGS) entry which is preliminary data.</text>
</comment>
<proteinExistence type="predicted"/>
<protein>
    <submittedName>
        <fullName evidence="2">Uncharacterized protein</fullName>
    </submittedName>
</protein>
<feature type="compositionally biased region" description="Polar residues" evidence="1">
    <location>
        <begin position="35"/>
        <end position="51"/>
    </location>
</feature>
<dbReference type="OrthoDB" id="2402896at2759"/>
<evidence type="ECO:0000256" key="1">
    <source>
        <dbReference type="SAM" id="MobiDB-lite"/>
    </source>
</evidence>
<dbReference type="Proteomes" id="UP000188268">
    <property type="component" value="Unassembled WGS sequence"/>
</dbReference>
<gene>
    <name evidence="2" type="ORF">CCACVL1_22742</name>
</gene>
<sequence>MDETFVGPNKHAASDQNGVLTTITAKGLKKKESSYKGTNDYTKPSAFSGSK</sequence>
<accession>A0A1R3GWW8</accession>
<feature type="region of interest" description="Disordered" evidence="1">
    <location>
        <begin position="31"/>
        <end position="51"/>
    </location>
</feature>
<dbReference type="Gramene" id="OMO62573">
    <property type="protein sequence ID" value="OMO62573"/>
    <property type="gene ID" value="CCACVL1_22742"/>
</dbReference>
<name>A0A1R3GWW8_COCAP</name>
<evidence type="ECO:0000313" key="3">
    <source>
        <dbReference type="Proteomes" id="UP000188268"/>
    </source>
</evidence>
<dbReference type="AlphaFoldDB" id="A0A1R3GWW8"/>
<reference evidence="2 3" key="1">
    <citation type="submission" date="2013-09" db="EMBL/GenBank/DDBJ databases">
        <title>Corchorus capsularis genome sequencing.</title>
        <authorList>
            <person name="Alam M."/>
            <person name="Haque M.S."/>
            <person name="Islam M.S."/>
            <person name="Emdad E.M."/>
            <person name="Islam M.M."/>
            <person name="Ahmed B."/>
            <person name="Halim A."/>
            <person name="Hossen Q.M.M."/>
            <person name="Hossain M.Z."/>
            <person name="Ahmed R."/>
            <person name="Khan M.M."/>
            <person name="Islam R."/>
            <person name="Rashid M.M."/>
            <person name="Khan S.A."/>
            <person name="Rahman M.S."/>
            <person name="Alam M."/>
        </authorList>
    </citation>
    <scope>NUCLEOTIDE SEQUENCE [LARGE SCALE GENOMIC DNA]</scope>
    <source>
        <strain evidence="3">cv. CVL-1</strain>
        <tissue evidence="2">Whole seedling</tissue>
    </source>
</reference>
<dbReference type="EMBL" id="AWWV01013222">
    <property type="protein sequence ID" value="OMO62573.1"/>
    <property type="molecule type" value="Genomic_DNA"/>
</dbReference>
<keyword evidence="3" id="KW-1185">Reference proteome</keyword>
<organism evidence="2 3">
    <name type="scientific">Corchorus capsularis</name>
    <name type="common">Jute</name>
    <dbReference type="NCBI Taxonomy" id="210143"/>
    <lineage>
        <taxon>Eukaryota</taxon>
        <taxon>Viridiplantae</taxon>
        <taxon>Streptophyta</taxon>
        <taxon>Embryophyta</taxon>
        <taxon>Tracheophyta</taxon>
        <taxon>Spermatophyta</taxon>
        <taxon>Magnoliopsida</taxon>
        <taxon>eudicotyledons</taxon>
        <taxon>Gunneridae</taxon>
        <taxon>Pentapetalae</taxon>
        <taxon>rosids</taxon>
        <taxon>malvids</taxon>
        <taxon>Malvales</taxon>
        <taxon>Malvaceae</taxon>
        <taxon>Grewioideae</taxon>
        <taxon>Apeibeae</taxon>
        <taxon>Corchorus</taxon>
    </lineage>
</organism>